<feature type="non-terminal residue" evidence="3">
    <location>
        <position position="132"/>
    </location>
</feature>
<evidence type="ECO:0000313" key="3">
    <source>
        <dbReference type="Ensembl" id="ENSP00000465889.1"/>
    </source>
</evidence>
<dbReference type="InterPro" id="IPR036055">
    <property type="entry name" value="LDL_receptor-like_sf"/>
</dbReference>
<keyword evidence="4" id="KW-1185">Reference proteome</keyword>
<accession>K7EL27</accession>
<dbReference type="Gene3D" id="4.10.400.10">
    <property type="entry name" value="Low-density Lipoprotein Receptor"/>
    <property type="match status" value="1"/>
</dbReference>
<gene>
    <name evidence="3" type="primary">PRKCSH</name>
</gene>
<dbReference type="HGNC" id="HGNC:9411">
    <property type="gene designation" value="PRKCSH"/>
</dbReference>
<dbReference type="SMR" id="K7EL27"/>
<dbReference type="InterPro" id="IPR039794">
    <property type="entry name" value="Gtb1-like"/>
</dbReference>
<name>K7EL27_HUMAN</name>
<dbReference type="VEuPathDB" id="HostDB:ENSG00000130175"/>
<dbReference type="ExpressionAtlas" id="K7EL27">
    <property type="expression patterns" value="baseline and differential"/>
</dbReference>
<dbReference type="OpenTargets" id="ENSG00000130175"/>
<dbReference type="SUPFAM" id="SSF57424">
    <property type="entry name" value="LDL receptor-like module"/>
    <property type="match status" value="1"/>
</dbReference>
<dbReference type="AlphaFoldDB" id="K7EL27"/>
<organism evidence="3 4">
    <name type="scientific">Homo sapiens</name>
    <name type="common">Human</name>
    <dbReference type="NCBI Taxonomy" id="9606"/>
    <lineage>
        <taxon>Eukaryota</taxon>
        <taxon>Metazoa</taxon>
        <taxon>Chordata</taxon>
        <taxon>Craniata</taxon>
        <taxon>Vertebrata</taxon>
        <taxon>Euteleostomi</taxon>
        <taxon>Mammalia</taxon>
        <taxon>Eutheria</taxon>
        <taxon>Euarchontoglires</taxon>
        <taxon>Primates</taxon>
        <taxon>Haplorrhini</taxon>
        <taxon>Catarrhini</taxon>
        <taxon>Hominidae</taxon>
        <taxon>Homo</taxon>
    </lineage>
</organism>
<dbReference type="OrthoDB" id="28322at2759"/>
<feature type="domain" description="Glucosidase II beta subunit N-terminal" evidence="2">
    <location>
        <begin position="94"/>
        <end position="132"/>
    </location>
</feature>
<sequence length="132" mass="14284">MLLPLLLLLPMCWAVEVKRPRGVSLTSESSCSPSRQAGGGRGQHWALGIGIYSLLTQFPGSAPLVGMGGQRWYLVEKALTCPGLSFLYPADHHFYDESKPFTCLDGSATIPFDQVNDDYCDCKDGSDEPGTA</sequence>
<reference evidence="3 4" key="2">
    <citation type="journal article" date="2004" name="Nature">
        <title>The DNA sequence and biology of human chromosome 19.</title>
        <authorList>
            <person name="Grimwood J."/>
            <person name="Gordon L.A."/>
            <person name="Olsen A."/>
            <person name="Terry A."/>
            <person name="Schmutz J."/>
            <person name="Lamerdin J."/>
            <person name="Hellsten U."/>
            <person name="Goodstein D."/>
            <person name="Couronne O."/>
            <person name="Tran-Gyamfi M."/>
            <person name="Aerts A."/>
            <person name="Altherr M."/>
            <person name="Ashworth L."/>
            <person name="Bajorek E."/>
            <person name="Black S."/>
            <person name="Branscomb E."/>
            <person name="Caenepeel S."/>
            <person name="Carrano A."/>
            <person name="Caoile C."/>
            <person name="Chan Y.M."/>
            <person name="Christensen M."/>
            <person name="Cleland C.A."/>
            <person name="Copeland A."/>
            <person name="Dalin E."/>
            <person name="Dehal P."/>
            <person name="Denys M."/>
            <person name="Detter J.C."/>
            <person name="Escobar J."/>
            <person name="Flowers D."/>
            <person name="Fotopulos D."/>
            <person name="Garcia C."/>
            <person name="Georgescu A.M."/>
            <person name="Glavina T."/>
            <person name="Gomez M."/>
            <person name="Gonzales E."/>
            <person name="Groza M."/>
            <person name="Hammon N."/>
            <person name="Hawkins T."/>
            <person name="Haydu L."/>
            <person name="Ho I."/>
            <person name="Huang W."/>
            <person name="Israni S."/>
            <person name="Jett J."/>
            <person name="Kadner K."/>
            <person name="Kimball H."/>
            <person name="Kobayashi A."/>
            <person name="Larionov V."/>
            <person name="Leem S.H."/>
            <person name="Lopez F."/>
            <person name="Lou Y."/>
            <person name="Lowry S."/>
            <person name="Malfatti S."/>
            <person name="Martinez D."/>
            <person name="McCready P."/>
            <person name="Medina C."/>
            <person name="Morgan J."/>
            <person name="Nelson K."/>
            <person name="Nolan M."/>
            <person name="Ovcharenko I."/>
            <person name="Pitluck S."/>
            <person name="Pollard M."/>
            <person name="Popkie A.P."/>
            <person name="Predki P."/>
            <person name="Quan G."/>
            <person name="Ramirez L."/>
            <person name="Rash S."/>
            <person name="Retterer J."/>
            <person name="Rodriguez A."/>
            <person name="Rogers S."/>
            <person name="Salamov A."/>
            <person name="Salazar A."/>
            <person name="She X."/>
            <person name="Smith D."/>
            <person name="Slezak T."/>
            <person name="Solovyev V."/>
            <person name="Thayer N."/>
            <person name="Tice H."/>
            <person name="Tsai M."/>
            <person name="Ustaszewska A."/>
            <person name="Vo N."/>
            <person name="Wagner M."/>
            <person name="Wheeler J."/>
            <person name="Wu K."/>
            <person name="Xie G."/>
            <person name="Yang J."/>
            <person name="Dubchak I."/>
            <person name="Furey T.S."/>
            <person name="DeJong P."/>
            <person name="Dickson M."/>
            <person name="Gordon D."/>
            <person name="Eichler E.E."/>
            <person name="Pennacchio L.A."/>
            <person name="Richardson P."/>
            <person name="Stubbs L."/>
            <person name="Rokhsar D.S."/>
            <person name="Myers R.M."/>
            <person name="Rubin E.M."/>
            <person name="Lucas S.M."/>
        </authorList>
    </citation>
    <scope>NUCLEOTIDE SEQUENCE [LARGE SCALE GENOMIC DNA]</scope>
</reference>
<dbReference type="MassIVE" id="K7EL27"/>
<dbReference type="Pfam" id="PF12999">
    <property type="entry name" value="PRKCSH-like"/>
    <property type="match status" value="1"/>
</dbReference>
<dbReference type="PANTHER" id="PTHR12630:SF1">
    <property type="entry name" value="GLUCOSIDASE 2 SUBUNIT BETA"/>
    <property type="match status" value="1"/>
</dbReference>
<dbReference type="UCSC" id="uc060tsv.1">
    <property type="organism name" value="human"/>
</dbReference>
<evidence type="ECO:0007829" key="5">
    <source>
        <dbReference type="PeptideAtlas" id="K7EL27"/>
    </source>
</evidence>
<reference evidence="3 4" key="1">
    <citation type="journal article" date="2001" name="Nature">
        <title>Initial sequencing and analysis of the human genome.</title>
        <authorList>
            <consortium name="International Human Genome Sequencing Consortium"/>
            <person name="Lander E.S."/>
            <person name="Linton L.M."/>
            <person name="Birren B."/>
            <person name="Nusbaum C."/>
            <person name="Zody M.C."/>
            <person name="Baldwin J."/>
            <person name="Devon K."/>
            <person name="Dewar K."/>
            <person name="Doyle M."/>
            <person name="FitzHugh W."/>
            <person name="Funke R."/>
            <person name="Gage D."/>
            <person name="Harris K."/>
            <person name="Heaford A."/>
            <person name="Howland J."/>
            <person name="Kann L."/>
            <person name="Lehoczky J."/>
            <person name="LeVine R."/>
            <person name="McEwan P."/>
            <person name="McKernan K."/>
            <person name="Meldrim J."/>
            <person name="Mesirov J.P."/>
            <person name="Miranda C."/>
            <person name="Morris W."/>
            <person name="Naylor J."/>
            <person name="Raymond C."/>
            <person name="Rosetti M."/>
            <person name="Santos R."/>
            <person name="Sheridan A."/>
            <person name="Sougnez C."/>
            <person name="Stange-Thomann N."/>
            <person name="Stojanovic N."/>
            <person name="Subramanian A."/>
            <person name="Wyman D."/>
            <person name="Rogers J."/>
            <person name="Sulston J."/>
            <person name="Ainscough R."/>
            <person name="Beck S."/>
            <person name="Bentley D."/>
            <person name="Burton J."/>
            <person name="Clee C."/>
            <person name="Carter N."/>
            <person name="Coulson A."/>
            <person name="Deadman R."/>
            <person name="Deloukas P."/>
            <person name="Dunham A."/>
            <person name="Dunham I."/>
            <person name="Durbin R."/>
            <person name="French L."/>
            <person name="Grafham D."/>
            <person name="Gregory S."/>
            <person name="Hubbard T."/>
            <person name="Humphray S."/>
            <person name="Hunt A."/>
            <person name="Jones M."/>
            <person name="Lloyd C."/>
            <person name="McMurray A."/>
            <person name="Matthews L."/>
            <person name="Mercer S."/>
            <person name="Milne S."/>
            <person name="Mullikin J.C."/>
            <person name="Mungall A."/>
            <person name="Plumb R."/>
            <person name="Ross M."/>
            <person name="Shownkeen R."/>
            <person name="Sims S."/>
            <person name="Waterston R.H."/>
            <person name="Wilson R.K."/>
            <person name="Hillier L.W."/>
            <person name="McPherson J.D."/>
            <person name="Marra M.A."/>
            <person name="Mardis E.R."/>
            <person name="Fulton L.A."/>
            <person name="Chinwalla A.T."/>
            <person name="Pepin K.H."/>
            <person name="Gish W.R."/>
            <person name="Chissoe S.L."/>
            <person name="Wendl M.C."/>
            <person name="Delehaunty K.D."/>
            <person name="Miner T.L."/>
            <person name="Delehaunty A."/>
            <person name="Kramer J.B."/>
            <person name="Cook L.L."/>
            <person name="Fulton R.S."/>
            <person name="Johnson D.L."/>
            <person name="Minx P.J."/>
            <person name="Clifton S.W."/>
            <person name="Hawkins T."/>
            <person name="Branscomb E."/>
            <person name="Predki P."/>
            <person name="Richardson P."/>
            <person name="Wenning S."/>
            <person name="Slezak T."/>
            <person name="Doggett N."/>
            <person name="Cheng J.F."/>
            <person name="Olsen A."/>
            <person name="Lucas S."/>
            <person name="Elkin C."/>
            <person name="Uberbacher E."/>
            <person name="Frazier M."/>
            <person name="Gibbs R.A."/>
            <person name="Muzny D.M."/>
            <person name="Scherer S.E."/>
            <person name="Bouck J.B."/>
            <person name="Sodergren E.J."/>
            <person name="Worley K.C."/>
            <person name="Rives C.M."/>
            <person name="Gorrell J.H."/>
            <person name="Metzker M.L."/>
            <person name="Naylor S.L."/>
            <person name="Kucherlapati R.S."/>
            <person name="Nelson D.L."/>
            <person name="Weinstock G.M."/>
            <person name="Sakaki Y."/>
            <person name="Fujiyama A."/>
            <person name="Hattori M."/>
            <person name="Yada T."/>
            <person name="Toyoda A."/>
            <person name="Itoh T."/>
            <person name="Kawagoe C."/>
            <person name="Watanabe H."/>
            <person name="Totoki Y."/>
            <person name="Taylor T."/>
            <person name="Weissenbach J."/>
            <person name="Heilig R."/>
            <person name="Saurin W."/>
            <person name="Artiguenave F."/>
            <person name="Brottier P."/>
            <person name="Bruls T."/>
            <person name="Pelletier E."/>
            <person name="Robert C."/>
            <person name="Wincker P."/>
            <person name="Smith D.R."/>
            <person name="Doucette-Stamm L."/>
            <person name="Rubenfield M."/>
            <person name="Weinstock K."/>
            <person name="Lee H.M."/>
            <person name="Dubois J."/>
            <person name="Rosenthal A."/>
            <person name="Platzer M."/>
            <person name="Nyakatura G."/>
            <person name="Taudien S."/>
            <person name="Rump A."/>
            <person name="Yang H."/>
            <person name="Yu J."/>
            <person name="Wang J."/>
            <person name="Huang G."/>
            <person name="Gu J."/>
            <person name="Hood L."/>
            <person name="Rowen L."/>
            <person name="Madan A."/>
            <person name="Qin S."/>
            <person name="Davis R.W."/>
            <person name="Federspiel N.A."/>
            <person name="Abola A.P."/>
            <person name="Proctor M.J."/>
            <person name="Myers R.M."/>
            <person name="Schmutz J."/>
            <person name="Dickson M."/>
            <person name="Grimwood J."/>
            <person name="Cox D.R."/>
            <person name="Olson M.V."/>
            <person name="Kaul R."/>
            <person name="Raymond C."/>
            <person name="Shimizu N."/>
            <person name="Kawasaki K."/>
            <person name="Minoshima S."/>
            <person name="Evans G.A."/>
            <person name="Athanasiou M."/>
            <person name="Schultz R."/>
            <person name="Roe B.A."/>
            <person name="Chen F."/>
            <person name="Pan H."/>
            <person name="Ramser J."/>
            <person name="Lehrach H."/>
            <person name="Reinhardt R."/>
            <person name="McCombie W.R."/>
            <person name="de la Bastide M."/>
            <person name="Dedhia N."/>
            <person name="Blocker H."/>
            <person name="Hornischer K."/>
            <person name="Nordsiek G."/>
            <person name="Agarwala R."/>
            <person name="Aravind L."/>
            <person name="Bailey J.A."/>
            <person name="Bateman A."/>
            <person name="Batzoglou S."/>
            <person name="Birney E."/>
            <person name="Bork P."/>
            <person name="Brown D.G."/>
            <person name="Burge C.B."/>
            <person name="Cerutti L."/>
            <person name="Chen H.C."/>
            <person name="Church D."/>
            <person name="Clamp M."/>
            <person name="Copley R.R."/>
            <person name="Doerks T."/>
            <person name="Eddy S.R."/>
            <person name="Eichler E.E."/>
            <person name="Furey T.S."/>
            <person name="Galagan J."/>
            <person name="Gilbert J.G."/>
            <person name="Harmon C."/>
            <person name="Hayashizaki Y."/>
            <person name="Haussler D."/>
            <person name="Hermjakob H."/>
            <person name="Hokamp K."/>
            <person name="Jang W."/>
            <person name="Johnson L.S."/>
            <person name="Jones T.A."/>
            <person name="Kasif S."/>
            <person name="Kaspryzk A."/>
            <person name="Kennedy S."/>
            <person name="Kent W.J."/>
            <person name="Kitts P."/>
            <person name="Koonin E.V."/>
            <person name="Korf I."/>
            <person name="Kulp D."/>
            <person name="Lancet D."/>
            <person name="Lowe T.M."/>
            <person name="McLysaght A."/>
            <person name="Mikkelsen T."/>
            <person name="Moran J.V."/>
            <person name="Mulder N."/>
            <person name="Pollara V.J."/>
            <person name="Ponting C.P."/>
            <person name="Schuler G."/>
            <person name="Schultz J."/>
            <person name="Slater G."/>
            <person name="Smit A.F."/>
            <person name="Stupka E."/>
            <person name="Szustakowski J."/>
            <person name="Thierry-Mieg D."/>
            <person name="Thierry-Mieg J."/>
            <person name="Wagner L."/>
            <person name="Wallis J."/>
            <person name="Wheeler R."/>
            <person name="Williams A."/>
            <person name="Wolf Y.I."/>
            <person name="Wolfe K.H."/>
            <person name="Yang S.P."/>
            <person name="Yeh R.F."/>
            <person name="Collins F."/>
            <person name="Guyer M.S."/>
            <person name="Peterson J."/>
            <person name="Felsenfeld A."/>
            <person name="Wetterstrand K.A."/>
            <person name="Patrinos A."/>
            <person name="Morgan M.J."/>
            <person name="de Jong P."/>
            <person name="Catanese J.J."/>
            <person name="Osoegawa K."/>
            <person name="Shizuya H."/>
            <person name="Choi S."/>
            <person name="Chen Y.J."/>
        </authorList>
    </citation>
    <scope>NUCLEOTIDE SEQUENCE [LARGE SCALE GENOMIC DNA]</scope>
</reference>
<dbReference type="GeneTree" id="ENSGT00510000047770"/>
<dbReference type="HOGENOM" id="CLU_1921851_0_0_1"/>
<reference evidence="3" key="5">
    <citation type="submission" date="2025-09" db="UniProtKB">
        <authorList>
            <consortium name="Ensembl"/>
        </authorList>
    </citation>
    <scope>IDENTIFICATION</scope>
</reference>
<dbReference type="Bgee" id="ENSG00000130175">
    <property type="expression patterns" value="Expressed in stromal cell of endometrium and 205 other cell types or tissues"/>
</dbReference>
<proteinExistence type="evidence at protein level"/>
<evidence type="ECO:0007829" key="6">
    <source>
        <dbReference type="ProteomicsDB" id="K7EL27"/>
    </source>
</evidence>
<evidence type="ECO:0000256" key="1">
    <source>
        <dbReference type="ARBA" id="ARBA00023157"/>
    </source>
</evidence>
<keyword evidence="5 6" id="KW-1267">Proteomics identification</keyword>
<evidence type="ECO:0000313" key="4">
    <source>
        <dbReference type="Proteomes" id="UP000005640"/>
    </source>
</evidence>
<reference evidence="3" key="4">
    <citation type="submission" date="2025-08" db="UniProtKB">
        <authorList>
            <consortium name="Ensembl"/>
        </authorList>
    </citation>
    <scope>IDENTIFICATION</scope>
</reference>
<dbReference type="Ensembl" id="ENST00000588269.1">
    <property type="protein sequence ID" value="ENSP00000465889.1"/>
    <property type="gene ID" value="ENSG00000130175.10"/>
</dbReference>
<keyword evidence="1" id="KW-1015">Disulfide bond</keyword>
<dbReference type="ChiTaRS" id="PRKCSH">
    <property type="organism name" value="human"/>
</dbReference>
<dbReference type="Antibodypedia" id="3848">
    <property type="antibodies" value="316 antibodies from 34 providers"/>
</dbReference>
<reference evidence="3 4" key="3">
    <citation type="journal article" date="2004" name="Nature">
        <title>Finishing the euchromatic sequence of the human genome.</title>
        <authorList>
            <consortium name="International Human Genome Sequencing Consortium"/>
        </authorList>
    </citation>
    <scope>NUCLEOTIDE SEQUENCE [LARGE SCALE GENOMIC DNA]</scope>
</reference>
<protein>
    <submittedName>
        <fullName evidence="3">PRKCSH beta subunit of glucosidase II</fullName>
    </submittedName>
</protein>
<dbReference type="EMBL" id="AC008481">
    <property type="status" value="NOT_ANNOTATED_CDS"/>
    <property type="molecule type" value="Genomic_DNA"/>
</dbReference>
<dbReference type="Ensembl" id="ENST00000588269.1">
    <property type="protein sequence ID" value="ENSP00000465889.1"/>
    <property type="gene ID" value="ENSG00000130175.11"/>
</dbReference>
<evidence type="ECO:0000259" key="2">
    <source>
        <dbReference type="Pfam" id="PF12999"/>
    </source>
</evidence>
<dbReference type="InterPro" id="IPR028146">
    <property type="entry name" value="PRKCSH_N"/>
</dbReference>
<dbReference type="PANTHER" id="PTHR12630">
    <property type="entry name" value="N-LINKED OLIGOSACCHARIDE PROCESSING"/>
    <property type="match status" value="1"/>
</dbReference>
<dbReference type="Proteomes" id="UP000005640">
    <property type="component" value="Chromosome 19"/>
</dbReference>